<feature type="domain" description="Phospholipid/glycerol acyltransferase" evidence="9">
    <location>
        <begin position="128"/>
        <end position="242"/>
    </location>
</feature>
<comment type="catalytic activity">
    <reaction evidence="1">
        <text>a 1-acyl-sn-glycero-3-phosphate + an acyl-CoA = a 1,2-diacyl-sn-glycero-3-phosphate + CoA</text>
        <dbReference type="Rhea" id="RHEA:19709"/>
        <dbReference type="ChEBI" id="CHEBI:57287"/>
        <dbReference type="ChEBI" id="CHEBI:57970"/>
        <dbReference type="ChEBI" id="CHEBI:58342"/>
        <dbReference type="ChEBI" id="CHEBI:58608"/>
        <dbReference type="EC" id="2.3.1.51"/>
    </reaction>
</comment>
<keyword evidence="11" id="KW-1185">Reference proteome</keyword>
<evidence type="ECO:0000256" key="5">
    <source>
        <dbReference type="ARBA" id="ARBA00013211"/>
    </source>
</evidence>
<dbReference type="Pfam" id="PF16076">
    <property type="entry name" value="Acyltransf_C"/>
    <property type="match status" value="1"/>
</dbReference>
<evidence type="ECO:0000256" key="1">
    <source>
        <dbReference type="ARBA" id="ARBA00001141"/>
    </source>
</evidence>
<keyword evidence="8" id="KW-1133">Transmembrane helix</keyword>
<keyword evidence="8" id="KW-0812">Transmembrane</keyword>
<dbReference type="CDD" id="cd07990">
    <property type="entry name" value="LPLAT_LCLAT1-like"/>
    <property type="match status" value="1"/>
</dbReference>
<evidence type="ECO:0000256" key="4">
    <source>
        <dbReference type="ARBA" id="ARBA00008655"/>
    </source>
</evidence>
<dbReference type="Pfam" id="PF01553">
    <property type="entry name" value="Acyltransferase"/>
    <property type="match status" value="1"/>
</dbReference>
<name>A0ABR0NX36_GOSAR</name>
<dbReference type="InterPro" id="IPR032098">
    <property type="entry name" value="Acyltransf_C"/>
</dbReference>
<accession>A0ABR0NX36</accession>
<dbReference type="EMBL" id="JARKNE010000008">
    <property type="protein sequence ID" value="KAK5810509.1"/>
    <property type="molecule type" value="Genomic_DNA"/>
</dbReference>
<dbReference type="InterPro" id="IPR002123">
    <property type="entry name" value="Plipid/glycerol_acylTrfase"/>
</dbReference>
<dbReference type="EC" id="2.3.1.51" evidence="5"/>
<keyword evidence="8" id="KW-0472">Membrane</keyword>
<evidence type="ECO:0000256" key="3">
    <source>
        <dbReference type="ARBA" id="ARBA00005189"/>
    </source>
</evidence>
<organism evidence="10 11">
    <name type="scientific">Gossypium arboreum</name>
    <name type="common">Tree cotton</name>
    <name type="synonym">Gossypium nanking</name>
    <dbReference type="NCBI Taxonomy" id="29729"/>
    <lineage>
        <taxon>Eukaryota</taxon>
        <taxon>Viridiplantae</taxon>
        <taxon>Streptophyta</taxon>
        <taxon>Embryophyta</taxon>
        <taxon>Tracheophyta</taxon>
        <taxon>Spermatophyta</taxon>
        <taxon>Magnoliopsida</taxon>
        <taxon>eudicotyledons</taxon>
        <taxon>Gunneridae</taxon>
        <taxon>Pentapetalae</taxon>
        <taxon>rosids</taxon>
        <taxon>malvids</taxon>
        <taxon>Malvales</taxon>
        <taxon>Malvaceae</taxon>
        <taxon>Malvoideae</taxon>
        <taxon>Gossypium</taxon>
    </lineage>
</organism>
<reference evidence="10 11" key="1">
    <citation type="submission" date="2023-03" db="EMBL/GenBank/DDBJ databases">
        <title>WGS of Gossypium arboreum.</title>
        <authorList>
            <person name="Yu D."/>
        </authorList>
    </citation>
    <scope>NUCLEOTIDE SEQUENCE [LARGE SCALE GENOMIC DNA]</scope>
    <source>
        <tissue evidence="10">Leaf</tissue>
    </source>
</reference>
<evidence type="ECO:0000256" key="7">
    <source>
        <dbReference type="ARBA" id="ARBA00023315"/>
    </source>
</evidence>
<evidence type="ECO:0000259" key="9">
    <source>
        <dbReference type="SMART" id="SM00563"/>
    </source>
</evidence>
<dbReference type="SUPFAM" id="SSF69593">
    <property type="entry name" value="Glycerol-3-phosphate (1)-acyltransferase"/>
    <property type="match status" value="1"/>
</dbReference>
<evidence type="ECO:0000313" key="11">
    <source>
        <dbReference type="Proteomes" id="UP001358586"/>
    </source>
</evidence>
<evidence type="ECO:0000256" key="8">
    <source>
        <dbReference type="SAM" id="Phobius"/>
    </source>
</evidence>
<keyword evidence="6" id="KW-0808">Transferase</keyword>
<evidence type="ECO:0000313" key="10">
    <source>
        <dbReference type="EMBL" id="KAK5810509.1"/>
    </source>
</evidence>
<comment type="similarity">
    <text evidence="4">Belongs to the 1-acyl-sn-glycerol-3-phosphate acyltransferase family.</text>
</comment>
<dbReference type="Proteomes" id="UP001358586">
    <property type="component" value="Chromosome 8"/>
</dbReference>
<protein>
    <recommendedName>
        <fullName evidence="5">1-acylglycerol-3-phosphate O-acyltransferase</fullName>
        <ecNumber evidence="5">2.3.1.51</ecNumber>
    </recommendedName>
</protein>
<proteinExistence type="inferred from homology"/>
<evidence type="ECO:0000256" key="6">
    <source>
        <dbReference type="ARBA" id="ARBA00022679"/>
    </source>
</evidence>
<dbReference type="SMART" id="SM00563">
    <property type="entry name" value="PlsC"/>
    <property type="match status" value="1"/>
</dbReference>
<feature type="transmembrane region" description="Helical" evidence="8">
    <location>
        <begin position="373"/>
        <end position="394"/>
    </location>
</feature>
<feature type="transmembrane region" description="Helical" evidence="8">
    <location>
        <begin position="52"/>
        <end position="76"/>
    </location>
</feature>
<dbReference type="PANTHER" id="PTHR10983:SF56">
    <property type="entry name" value="1-ACYLGLYCEROL-3-PHOSPHATE O-ACYLTRANSFERASE"/>
    <property type="match status" value="1"/>
</dbReference>
<keyword evidence="7" id="KW-0012">Acyltransferase</keyword>
<evidence type="ECO:0000256" key="2">
    <source>
        <dbReference type="ARBA" id="ARBA00004728"/>
    </source>
</evidence>
<gene>
    <name evidence="10" type="ORF">PVK06_025821</name>
</gene>
<feature type="transmembrane region" description="Helical" evidence="8">
    <location>
        <begin position="349"/>
        <end position="367"/>
    </location>
</feature>
<dbReference type="PANTHER" id="PTHR10983">
    <property type="entry name" value="1-ACYLGLYCEROL-3-PHOSPHATE ACYLTRANSFERASE-RELATED"/>
    <property type="match status" value="1"/>
</dbReference>
<comment type="pathway">
    <text evidence="3">Lipid metabolism.</text>
</comment>
<comment type="caution">
    <text evidence="10">The sequence shown here is derived from an EMBL/GenBank/DDBJ whole genome shotgun (WGS) entry which is preliminary data.</text>
</comment>
<comment type="pathway">
    <text evidence="2">Phospholipid metabolism; CDP-diacylglycerol biosynthesis; CDP-diacylglycerol from sn-glycerol 3-phosphate: step 2/3.</text>
</comment>
<sequence>MGGPKMGLDLKLYLRDIENSINKDDYLLVYFPYHQLIAHREAMEFSGIVGGIPFISLFIFTGILVNLIQVSCYLTIWPVSKSTFRRINGAITELLWLEVVWLMEWWSGFEVKVHTDAKTCQLMGKEHAIIMPNHVSDSDTLLTWILAQRVGCLRSALTIVKKTTRYLPVFGWTNWFSESIFLDRNWAKDESKLKSSFEALSDYPTPFWMTIFVEGTRLTADKLVEAQSFASSKGYPIPKNVLIPKTKGIVTAVQSLRSFVPAIYDVTIAIPKHQPFFPTLLTFLKMQPCKVVVHIKRYSTKDLPESDQGIAQWCRNRFIAKDELLENFAATGTFDEEEITEFRRSTKSLIVTLIFAGIFLVGGWIFLKRLSSGWQYPTLATIIGSVAIVVHIFIEFTKMPPPKIKATQICTQ</sequence>